<gene>
    <name evidence="6" type="ORF">NE619_13840</name>
</gene>
<dbReference type="Gene3D" id="3.30.1600.10">
    <property type="entry name" value="SIR2/SIRT2 'Small Domain"/>
    <property type="match status" value="1"/>
</dbReference>
<feature type="binding site" evidence="4">
    <location>
        <position position="152"/>
    </location>
    <ligand>
        <name>Zn(2+)</name>
        <dbReference type="ChEBI" id="CHEBI:29105"/>
    </ligand>
</feature>
<evidence type="ECO:0000313" key="6">
    <source>
        <dbReference type="EMBL" id="MCQ4637812.1"/>
    </source>
</evidence>
<feature type="binding site" evidence="4">
    <location>
        <position position="186"/>
    </location>
    <ligand>
        <name>Zn(2+)</name>
        <dbReference type="ChEBI" id="CHEBI:29105"/>
    </ligand>
</feature>
<evidence type="ECO:0000259" key="5">
    <source>
        <dbReference type="PROSITE" id="PS50305"/>
    </source>
</evidence>
<dbReference type="InterPro" id="IPR003000">
    <property type="entry name" value="Sirtuin"/>
</dbReference>
<feature type="binding site" evidence="4">
    <location>
        <position position="148"/>
    </location>
    <ligand>
        <name>Zn(2+)</name>
        <dbReference type="ChEBI" id="CHEBI:29105"/>
    </ligand>
</feature>
<feature type="domain" description="Deacetylase sirtuin-type" evidence="5">
    <location>
        <begin position="11"/>
        <end position="306"/>
    </location>
</feature>
<keyword evidence="4" id="KW-0862">Zinc</keyword>
<dbReference type="Gene3D" id="3.40.50.1220">
    <property type="entry name" value="TPP-binding domain"/>
    <property type="match status" value="1"/>
</dbReference>
<sequence length="311" mass="35950">MKDGRGWERQAQDYEDAIREIGQQLCRADGIVIGAGAGLSVSAGLAYDGPRFTENFGEFIEKYKMTDMYSAGFYPFRTQEEKWAYWSRHIYVNRYDTEAGQAYKDLYVLLKDKNYFVITTNVDHQFQLAGFPEERIFATQGDYGLFQCKRACHKTLYDNEAQVRAMIKHQENCRIPAQLVPKCPVCGGDMEVNLRSDGYFVEDESWHRAAERYEEFLNKNLRKNLVFVELGVGMNTPVIIKYPFWKMTKRMKQASYICINKGEAWAPEEIGDRSICMNEDIGSVLKDLKNRACRKKRGIMEERGADVSETV</sequence>
<keyword evidence="3" id="KW-0520">NAD</keyword>
<evidence type="ECO:0000256" key="2">
    <source>
        <dbReference type="ARBA" id="ARBA00022679"/>
    </source>
</evidence>
<dbReference type="InterPro" id="IPR026590">
    <property type="entry name" value="Ssirtuin_cat_dom"/>
</dbReference>
<proteinExistence type="predicted"/>
<dbReference type="PANTHER" id="PTHR11085">
    <property type="entry name" value="NAD-DEPENDENT PROTEIN DEACYLASE SIRTUIN-5, MITOCHONDRIAL-RELATED"/>
    <property type="match status" value="1"/>
</dbReference>
<dbReference type="EMBL" id="JANFXK010000016">
    <property type="protein sequence ID" value="MCQ4637812.1"/>
    <property type="molecule type" value="Genomic_DNA"/>
</dbReference>
<accession>A0ABT1RRK6</accession>
<keyword evidence="4" id="KW-0479">Metal-binding</keyword>
<comment type="caution">
    <text evidence="4">Lacks conserved residue(s) required for the propagation of feature annotation.</text>
</comment>
<protein>
    <recommendedName>
        <fullName evidence="1">protein acetyllysine N-acetyltransferase</fullName>
        <ecNumber evidence="1">2.3.1.286</ecNumber>
    </recommendedName>
</protein>
<reference evidence="6 7" key="1">
    <citation type="submission" date="2022-06" db="EMBL/GenBank/DDBJ databases">
        <title>Isolation of gut microbiota from human fecal samples.</title>
        <authorList>
            <person name="Pamer E.G."/>
            <person name="Barat B."/>
            <person name="Waligurski E."/>
            <person name="Medina S."/>
            <person name="Paddock L."/>
            <person name="Mostad J."/>
        </authorList>
    </citation>
    <scope>NUCLEOTIDE SEQUENCE [LARGE SCALE GENOMIC DNA]</scope>
    <source>
        <strain evidence="6 7">SL.3.17</strain>
    </source>
</reference>
<dbReference type="EC" id="2.3.1.286" evidence="1"/>
<comment type="caution">
    <text evidence="6">The sequence shown here is derived from an EMBL/GenBank/DDBJ whole genome shotgun (WGS) entry which is preliminary data.</text>
</comment>
<evidence type="ECO:0000256" key="3">
    <source>
        <dbReference type="ARBA" id="ARBA00023027"/>
    </source>
</evidence>
<dbReference type="Pfam" id="PF02146">
    <property type="entry name" value="SIR2"/>
    <property type="match status" value="1"/>
</dbReference>
<name>A0ABT1RRK6_9FIRM</name>
<keyword evidence="2" id="KW-0808">Transferase</keyword>
<dbReference type="Proteomes" id="UP001524502">
    <property type="component" value="Unassembled WGS sequence"/>
</dbReference>
<feature type="binding site" evidence="4">
    <location>
        <position position="183"/>
    </location>
    <ligand>
        <name>Zn(2+)</name>
        <dbReference type="ChEBI" id="CHEBI:29105"/>
    </ligand>
</feature>
<evidence type="ECO:0000256" key="1">
    <source>
        <dbReference type="ARBA" id="ARBA00012928"/>
    </source>
</evidence>
<dbReference type="PROSITE" id="PS50305">
    <property type="entry name" value="SIRTUIN"/>
    <property type="match status" value="1"/>
</dbReference>
<evidence type="ECO:0000313" key="7">
    <source>
        <dbReference type="Proteomes" id="UP001524502"/>
    </source>
</evidence>
<dbReference type="InterPro" id="IPR026591">
    <property type="entry name" value="Sirtuin_cat_small_dom_sf"/>
</dbReference>
<dbReference type="InterPro" id="IPR029035">
    <property type="entry name" value="DHS-like_NAD/FAD-binding_dom"/>
</dbReference>
<evidence type="ECO:0000256" key="4">
    <source>
        <dbReference type="PROSITE-ProRule" id="PRU00236"/>
    </source>
</evidence>
<dbReference type="InterPro" id="IPR050134">
    <property type="entry name" value="NAD-dep_sirtuin_deacylases"/>
</dbReference>
<keyword evidence="7" id="KW-1185">Reference proteome</keyword>
<dbReference type="SUPFAM" id="SSF52467">
    <property type="entry name" value="DHS-like NAD/FAD-binding domain"/>
    <property type="match status" value="1"/>
</dbReference>
<dbReference type="PANTHER" id="PTHR11085:SF10">
    <property type="entry name" value="NAD-DEPENDENT PROTEIN DEACYLASE SIRTUIN-5, MITOCHONDRIAL-RELATED"/>
    <property type="match status" value="1"/>
</dbReference>
<organism evidence="6 7">
    <name type="scientific">Anaerovorax odorimutans</name>
    <dbReference type="NCBI Taxonomy" id="109327"/>
    <lineage>
        <taxon>Bacteria</taxon>
        <taxon>Bacillati</taxon>
        <taxon>Bacillota</taxon>
        <taxon>Clostridia</taxon>
        <taxon>Peptostreptococcales</taxon>
        <taxon>Anaerovoracaceae</taxon>
        <taxon>Anaerovorax</taxon>
    </lineage>
</organism>